<dbReference type="Proteomes" id="UP000054978">
    <property type="component" value="Unassembled WGS sequence"/>
</dbReference>
<reference evidence="1" key="1">
    <citation type="submission" date="2016-01" db="EMBL/GenBank/DDBJ databases">
        <authorList>
            <person name="Peeters C."/>
        </authorList>
    </citation>
    <scope>NUCLEOTIDE SEQUENCE [LARGE SCALE GENOMIC DNA]</scope>
    <source>
        <strain evidence="1">LMG 29326</strain>
    </source>
</reference>
<evidence type="ECO:0000313" key="1">
    <source>
        <dbReference type="EMBL" id="SAK75875.1"/>
    </source>
</evidence>
<dbReference type="STRING" id="1777144.AWB83_03870"/>
<gene>
    <name evidence="1" type="ORF">AWB83_03870</name>
</gene>
<sequence>MMWKGIAFTLLTWVFLRALCVPAGIGMAASYRAMVSAGKDMSVAISAGFNVNPLRAIALAAKGAKVALFDPELGQWRFVALDGLCWQGNG</sequence>
<dbReference type="EMBL" id="FCOB02000018">
    <property type="protein sequence ID" value="SAK75875.1"/>
    <property type="molecule type" value="Genomic_DNA"/>
</dbReference>
<keyword evidence="2" id="KW-1185">Reference proteome</keyword>
<dbReference type="AlphaFoldDB" id="A0A158C0I7"/>
<dbReference type="RefSeq" id="WP_087047260.1">
    <property type="nucleotide sequence ID" value="NZ_FCOB02000018.1"/>
</dbReference>
<accession>A0A158C0I7</accession>
<evidence type="ECO:0000313" key="2">
    <source>
        <dbReference type="Proteomes" id="UP000054978"/>
    </source>
</evidence>
<name>A0A158C0I7_9BURK</name>
<proteinExistence type="predicted"/>
<organism evidence="1 2">
    <name type="scientific">Caballeronia ptereochthonis</name>
    <dbReference type="NCBI Taxonomy" id="1777144"/>
    <lineage>
        <taxon>Bacteria</taxon>
        <taxon>Pseudomonadati</taxon>
        <taxon>Pseudomonadota</taxon>
        <taxon>Betaproteobacteria</taxon>
        <taxon>Burkholderiales</taxon>
        <taxon>Burkholderiaceae</taxon>
        <taxon>Caballeronia</taxon>
    </lineage>
</organism>
<protein>
    <submittedName>
        <fullName evidence="1">Uncharacterized protein</fullName>
    </submittedName>
</protein>
<comment type="caution">
    <text evidence="1">The sequence shown here is derived from an EMBL/GenBank/DDBJ whole genome shotgun (WGS) entry which is preliminary data.</text>
</comment>